<dbReference type="SMART" id="SM00966">
    <property type="entry name" value="SpoVT_AbrB"/>
    <property type="match status" value="1"/>
</dbReference>
<organism evidence="2 3">
    <name type="scientific">Acidianus brierleyi</name>
    <dbReference type="NCBI Taxonomy" id="41673"/>
    <lineage>
        <taxon>Archaea</taxon>
        <taxon>Thermoproteota</taxon>
        <taxon>Thermoprotei</taxon>
        <taxon>Sulfolobales</taxon>
        <taxon>Sulfolobaceae</taxon>
        <taxon>Acidianus</taxon>
    </lineage>
</organism>
<reference evidence="2 3" key="1">
    <citation type="submission" date="2018-05" db="EMBL/GenBank/DDBJ databases">
        <title>Complete Genome Sequences of Extremely Thermoacidophilic, Metal-Mobilizing Type-Strain Members of the Archaeal Family Sulfolobaceae: Acidianus brierleyi DSM-1651T, Acidianus sulfidivorans DSM-18786T, Metallosphaera hakonensis DSM-7519T, and Metallosphaera prunae DSM-10039T.</title>
        <authorList>
            <person name="Counts J.A."/>
            <person name="Kelly R.M."/>
        </authorList>
    </citation>
    <scope>NUCLEOTIDE SEQUENCE [LARGE SCALE GENOMIC DNA]</scope>
    <source>
        <strain evidence="2 3">DSM 1651</strain>
    </source>
</reference>
<dbReference type="Proteomes" id="UP000248044">
    <property type="component" value="Chromosome"/>
</dbReference>
<evidence type="ECO:0000313" key="2">
    <source>
        <dbReference type="EMBL" id="AWR93691.1"/>
    </source>
</evidence>
<dbReference type="PANTHER" id="PTHR34860:SF7">
    <property type="entry name" value="TRANSCRIPTION REGULATOR, SPOVT_ABRB FAMILY"/>
    <property type="match status" value="1"/>
</dbReference>
<dbReference type="Gene3D" id="2.10.260.10">
    <property type="match status" value="1"/>
</dbReference>
<dbReference type="GeneID" id="36831038"/>
<feature type="domain" description="SpoVT-AbrB" evidence="1">
    <location>
        <begin position="3"/>
        <end position="48"/>
    </location>
</feature>
<dbReference type="RefSeq" id="WP_110269575.1">
    <property type="nucleotide sequence ID" value="NZ_CP029289.2"/>
</dbReference>
<dbReference type="PROSITE" id="PS51740">
    <property type="entry name" value="SPOVT_ABRB"/>
    <property type="match status" value="1"/>
</dbReference>
<accession>A0A2U9ICE5</accession>
<dbReference type="InterPro" id="IPR052975">
    <property type="entry name" value="Repressor-like_regulatory"/>
</dbReference>
<sequence length="81" mass="9357">MERYRVKVYKKGIIVIPKEIRETIGIKEGDIVELIVNEGKVSIEKPETLLDLFGVDGNRAVEVAKAIVEERRKEVEREVRH</sequence>
<dbReference type="InterPro" id="IPR007159">
    <property type="entry name" value="SpoVT-AbrB_dom"/>
</dbReference>
<gene>
    <name evidence="2" type="ORF">DFR85_02740</name>
</gene>
<dbReference type="NCBIfam" id="TIGR01439">
    <property type="entry name" value="lp_hng_hel_AbrB"/>
    <property type="match status" value="1"/>
</dbReference>
<dbReference type="GO" id="GO:0003677">
    <property type="term" value="F:DNA binding"/>
    <property type="evidence" value="ECO:0007669"/>
    <property type="project" value="InterPro"/>
</dbReference>
<dbReference type="PANTHER" id="PTHR34860">
    <property type="entry name" value="REPRESSOR-LIKE PROTEIN SSO7C3"/>
    <property type="match status" value="1"/>
</dbReference>
<dbReference type="Pfam" id="PF04014">
    <property type="entry name" value="MazE_antitoxin"/>
    <property type="match status" value="1"/>
</dbReference>
<dbReference type="KEGG" id="abri:DFR85_02740"/>
<dbReference type="AlphaFoldDB" id="A0A2U9ICE5"/>
<dbReference type="OrthoDB" id="30861at2157"/>
<proteinExistence type="predicted"/>
<dbReference type="SUPFAM" id="SSF89447">
    <property type="entry name" value="AbrB/MazE/MraZ-like"/>
    <property type="match status" value="1"/>
</dbReference>
<protein>
    <submittedName>
        <fullName evidence="2">AbrB family transcriptional regulator</fullName>
    </submittedName>
</protein>
<evidence type="ECO:0000259" key="1">
    <source>
        <dbReference type="PROSITE" id="PS51740"/>
    </source>
</evidence>
<name>A0A2U9ICE5_9CREN</name>
<keyword evidence="3" id="KW-1185">Reference proteome</keyword>
<dbReference type="EMBL" id="CP029289">
    <property type="protein sequence ID" value="AWR93691.1"/>
    <property type="molecule type" value="Genomic_DNA"/>
</dbReference>
<dbReference type="InterPro" id="IPR037914">
    <property type="entry name" value="SpoVT-AbrB_sf"/>
</dbReference>
<evidence type="ECO:0000313" key="3">
    <source>
        <dbReference type="Proteomes" id="UP000248044"/>
    </source>
</evidence>